<sequence>MRIASQYLCGLGNCHPVWLQKLAHPTVYMIFFSALGILQGAYYSYFVGISNTLEKRFAFSSSTGSVVNMADNLGPIMFSAIIGYLSSRGHRPRWAAGAMVVAGVSSLLGALPYFLYGPDNDYFDEETNTAVEPTSNNIDFCNEEDVEVALECDNEKRQKNIPSIVLLFSSNFLNGIVASVYYSAGTSYLDDSVSKVHAPMYMTVTAFMRGMGPILGFLLSSYCLWKYEDPQHPPSYDSEDPRWIGAWWLGFAILSFLMAICSIPLIFFPKSMNRPGSKPALERIPNKLRHNNQEVELQPLRQRKRGQGAKDAFQQKTESWKRMGIEILNNSFRLAKNHIYVLHLCSQVFKWFGIIGYFNYMQKYLQEQFRVSASEASLFGGAIPLCVALITTSIGGVFVRYVKPKPKALTMLMLICEVVTVILLASLMFYRCEPPDYPKDMVTSCNVDCHCSTEMFRPVCIGSTTYFSPCFAGCRANGLLLNTTNTTIDRYENCKCAEYEQKGLLSERPHYAVEGRCNEETPACTKQFQLYVATLTCMYCLAFLFQVAHILLPMRCVDKQDKTFALAVFEGVCCLFAFIPYPFVYGFVIDQSCKVWEVSCNQQGNCWIYNLSTLNYRLHGMPVATCVVNCICMYGIYLLANEARLARFYNDDDEENVDDNGDHSIEREEIKNEITTDSAKLK</sequence>
<keyword evidence="2" id="KW-0813">Transport</keyword>
<protein>
    <recommendedName>
        <fullName evidence="2">Solute carrier organic anion transporter family member</fullName>
    </recommendedName>
</protein>
<comment type="subcellular location">
    <subcellularLocation>
        <location evidence="2">Cell membrane</location>
        <topology evidence="2">Multi-pass membrane protein</topology>
    </subcellularLocation>
</comment>
<dbReference type="NCBIfam" id="TIGR00805">
    <property type="entry name" value="oat"/>
    <property type="match status" value="1"/>
</dbReference>
<dbReference type="Gene3D" id="1.20.1250.20">
    <property type="entry name" value="MFS general substrate transporter like domains"/>
    <property type="match status" value="1"/>
</dbReference>
<organism evidence="4 5">
    <name type="scientific">Tropilaelaps mercedesae</name>
    <dbReference type="NCBI Taxonomy" id="418985"/>
    <lineage>
        <taxon>Eukaryota</taxon>
        <taxon>Metazoa</taxon>
        <taxon>Ecdysozoa</taxon>
        <taxon>Arthropoda</taxon>
        <taxon>Chelicerata</taxon>
        <taxon>Arachnida</taxon>
        <taxon>Acari</taxon>
        <taxon>Parasitiformes</taxon>
        <taxon>Mesostigmata</taxon>
        <taxon>Gamasina</taxon>
        <taxon>Dermanyssoidea</taxon>
        <taxon>Laelapidae</taxon>
        <taxon>Tropilaelaps</taxon>
    </lineage>
</organism>
<feature type="transmembrane region" description="Helical" evidence="2">
    <location>
        <begin position="247"/>
        <end position="268"/>
    </location>
</feature>
<keyword evidence="2" id="KW-0812">Transmembrane</keyword>
<keyword evidence="5" id="KW-1185">Reference proteome</keyword>
<keyword evidence="2" id="KW-0406">Ion transport</keyword>
<dbReference type="CDD" id="cd17336">
    <property type="entry name" value="MFS_SLCO_OATP"/>
    <property type="match status" value="1"/>
</dbReference>
<dbReference type="GO" id="GO:0006811">
    <property type="term" value="P:monoatomic ion transport"/>
    <property type="evidence" value="ECO:0007669"/>
    <property type="project" value="UniProtKB-KW"/>
</dbReference>
<feature type="transmembrane region" description="Helical" evidence="2">
    <location>
        <begin position="339"/>
        <end position="358"/>
    </location>
</feature>
<reference evidence="4 5" key="1">
    <citation type="journal article" date="2017" name="Gigascience">
        <title>Draft genome of the honey bee ectoparasitic mite, Tropilaelaps mercedesae, is shaped by the parasitic life history.</title>
        <authorList>
            <person name="Dong X."/>
            <person name="Armstrong S.D."/>
            <person name="Xia D."/>
            <person name="Makepeace B.L."/>
            <person name="Darby A.C."/>
            <person name="Kadowaki T."/>
        </authorList>
    </citation>
    <scope>NUCLEOTIDE SEQUENCE [LARGE SCALE GENOMIC DNA]</scope>
    <source>
        <strain evidence="4">Wuxi-XJTLU</strain>
    </source>
</reference>
<gene>
    <name evidence="4" type="ORF">BIW11_14006</name>
</gene>
<dbReference type="EMBL" id="MNPL01031517">
    <property type="protein sequence ID" value="OQR66656.1"/>
    <property type="molecule type" value="Genomic_DNA"/>
</dbReference>
<feature type="transmembrane region" description="Helical" evidence="2">
    <location>
        <begin position="528"/>
        <end position="552"/>
    </location>
</feature>
<accession>A0A1V9WZU6</accession>
<feature type="transmembrane region" description="Helical" evidence="2">
    <location>
        <begin position="164"/>
        <end position="185"/>
    </location>
</feature>
<dbReference type="InterPro" id="IPR004156">
    <property type="entry name" value="OATP"/>
</dbReference>
<dbReference type="PROSITE" id="PS00018">
    <property type="entry name" value="EF_HAND_1"/>
    <property type="match status" value="1"/>
</dbReference>
<proteinExistence type="inferred from homology"/>
<dbReference type="AlphaFoldDB" id="A0A1V9WZU6"/>
<feature type="transmembrane region" description="Helical" evidence="2">
    <location>
        <begin position="411"/>
        <end position="430"/>
    </location>
</feature>
<evidence type="ECO:0000313" key="5">
    <source>
        <dbReference type="Proteomes" id="UP000192247"/>
    </source>
</evidence>
<feature type="transmembrane region" description="Helical" evidence="2">
    <location>
        <begin position="66"/>
        <end position="87"/>
    </location>
</feature>
<dbReference type="GO" id="GO:0016323">
    <property type="term" value="C:basolateral plasma membrane"/>
    <property type="evidence" value="ECO:0007669"/>
    <property type="project" value="TreeGrafter"/>
</dbReference>
<feature type="transmembrane region" description="Helical" evidence="2">
    <location>
        <begin position="378"/>
        <end position="399"/>
    </location>
</feature>
<evidence type="ECO:0000313" key="4">
    <source>
        <dbReference type="EMBL" id="OQR66656.1"/>
    </source>
</evidence>
<feature type="transmembrane region" description="Helical" evidence="2">
    <location>
        <begin position="564"/>
        <end position="588"/>
    </location>
</feature>
<feature type="transmembrane region" description="Helical" evidence="2">
    <location>
        <begin position="94"/>
        <end position="116"/>
    </location>
</feature>
<dbReference type="InParanoid" id="A0A1V9WZU6"/>
<comment type="similarity">
    <text evidence="2">Belongs to the organo anion transporter (TC 2.A.60) family.</text>
</comment>
<evidence type="ECO:0000256" key="2">
    <source>
        <dbReference type="RuleBase" id="RU362056"/>
    </source>
</evidence>
<dbReference type="GO" id="GO:0015347">
    <property type="term" value="F:sodium-independent organic anion transmembrane transporter activity"/>
    <property type="evidence" value="ECO:0007669"/>
    <property type="project" value="TreeGrafter"/>
</dbReference>
<feature type="region of interest" description="Disordered" evidence="3">
    <location>
        <begin position="656"/>
        <end position="682"/>
    </location>
</feature>
<feature type="transmembrane region" description="Helical" evidence="2">
    <location>
        <begin position="206"/>
        <end position="227"/>
    </location>
</feature>
<evidence type="ECO:0000256" key="1">
    <source>
        <dbReference type="ARBA" id="ARBA00023157"/>
    </source>
</evidence>
<feature type="transmembrane region" description="Helical" evidence="2">
    <location>
        <begin position="620"/>
        <end position="640"/>
    </location>
</feature>
<dbReference type="PANTHER" id="PTHR11388:SF76">
    <property type="entry name" value="SOLUTE CARRIER ORGANIC ANION TRANSPORTER FAMILY MEMBER"/>
    <property type="match status" value="1"/>
</dbReference>
<evidence type="ECO:0000256" key="3">
    <source>
        <dbReference type="SAM" id="MobiDB-lite"/>
    </source>
</evidence>
<dbReference type="PANTHER" id="PTHR11388">
    <property type="entry name" value="ORGANIC ANION TRANSPORTER"/>
    <property type="match status" value="1"/>
</dbReference>
<dbReference type="Pfam" id="PF03137">
    <property type="entry name" value="OATP"/>
    <property type="match status" value="1"/>
</dbReference>
<comment type="caution">
    <text evidence="4">The sequence shown here is derived from an EMBL/GenBank/DDBJ whole genome shotgun (WGS) entry which is preliminary data.</text>
</comment>
<dbReference type="OrthoDB" id="5062115at2759"/>
<name>A0A1V9WZU6_9ACAR</name>
<feature type="compositionally biased region" description="Basic and acidic residues" evidence="3">
    <location>
        <begin position="660"/>
        <end position="682"/>
    </location>
</feature>
<dbReference type="Proteomes" id="UP000192247">
    <property type="component" value="Unassembled WGS sequence"/>
</dbReference>
<keyword evidence="1" id="KW-1015">Disulfide bond</keyword>
<keyword evidence="2" id="KW-1133">Transmembrane helix</keyword>
<dbReference type="SUPFAM" id="SSF103473">
    <property type="entry name" value="MFS general substrate transporter"/>
    <property type="match status" value="1"/>
</dbReference>
<dbReference type="GO" id="GO:0043252">
    <property type="term" value="P:sodium-independent organic anion transport"/>
    <property type="evidence" value="ECO:0007669"/>
    <property type="project" value="TreeGrafter"/>
</dbReference>
<keyword evidence="2" id="KW-0472">Membrane</keyword>
<feature type="transmembrane region" description="Helical" evidence="2">
    <location>
        <begin position="27"/>
        <end position="46"/>
    </location>
</feature>
<dbReference type="InterPro" id="IPR018247">
    <property type="entry name" value="EF_Hand_1_Ca_BS"/>
</dbReference>
<dbReference type="InterPro" id="IPR036259">
    <property type="entry name" value="MFS_trans_sf"/>
</dbReference>